<dbReference type="Proteomes" id="UP000196594">
    <property type="component" value="Unassembled WGS sequence"/>
</dbReference>
<comment type="caution">
    <text evidence="2">The sequence shown here is derived from an EMBL/GenBank/DDBJ whole genome shotgun (WGS) entry which is preliminary data.</text>
</comment>
<evidence type="ECO:0000256" key="1">
    <source>
        <dbReference type="SAM" id="Phobius"/>
    </source>
</evidence>
<keyword evidence="1" id="KW-0812">Transmembrane</keyword>
<evidence type="ECO:0000313" key="2">
    <source>
        <dbReference type="EMBL" id="OUZ37618.1"/>
    </source>
</evidence>
<dbReference type="EMBL" id="NHNT01000014">
    <property type="protein sequence ID" value="OUZ37618.1"/>
    <property type="molecule type" value="Genomic_DNA"/>
</dbReference>
<gene>
    <name evidence="2" type="ORF">CBM15_16660</name>
</gene>
<accession>A0ABX3ZD37</accession>
<organism evidence="2 3">
    <name type="scientific">Solibacillus kalamii</name>
    <dbReference type="NCBI Taxonomy" id="1748298"/>
    <lineage>
        <taxon>Bacteria</taxon>
        <taxon>Bacillati</taxon>
        <taxon>Bacillota</taxon>
        <taxon>Bacilli</taxon>
        <taxon>Bacillales</taxon>
        <taxon>Caryophanaceae</taxon>
        <taxon>Solibacillus</taxon>
    </lineage>
</organism>
<feature type="transmembrane region" description="Helical" evidence="1">
    <location>
        <begin position="20"/>
        <end position="43"/>
    </location>
</feature>
<dbReference type="RefSeq" id="WP_008408841.1">
    <property type="nucleotide sequence ID" value="NZ_JAFBEY010000011.1"/>
</dbReference>
<name>A0ABX3ZD37_9BACL</name>
<keyword evidence="3" id="KW-1185">Reference proteome</keyword>
<reference evidence="2 3" key="1">
    <citation type="journal article" date="2017" name="Int. J. Syst. Evol. Microbiol.">
        <title>Solibacillus kalamii sp. nov., isolated from a high-efficiency particulate arrestance filter system used in the International Space Station.</title>
        <authorList>
            <person name="Checinska Sielaff A."/>
            <person name="Kumar R.M."/>
            <person name="Pal D."/>
            <person name="Mayilraj S."/>
            <person name="Venkateswaran K."/>
        </authorList>
    </citation>
    <scope>NUCLEOTIDE SEQUENCE [LARGE SCALE GENOMIC DNA]</scope>
    <source>
        <strain evidence="2 3">ISSFR-015</strain>
    </source>
</reference>
<protein>
    <submittedName>
        <fullName evidence="2">Uncharacterized protein</fullName>
    </submittedName>
</protein>
<keyword evidence="1" id="KW-0472">Membrane</keyword>
<keyword evidence="1" id="KW-1133">Transmembrane helix</keyword>
<proteinExistence type="predicted"/>
<sequence length="81" mass="9501">MNQFLMNFSGGFLYFPEDKSLYLPAAIEFAILLIIVFVTFRFIRRIAARQAAQAKILEERALKERDARIAKENAKEEYQKQ</sequence>
<evidence type="ECO:0000313" key="3">
    <source>
        <dbReference type="Proteomes" id="UP000196594"/>
    </source>
</evidence>